<comment type="caution">
    <text evidence="1">The sequence shown here is derived from an EMBL/GenBank/DDBJ whole genome shotgun (WGS) entry which is preliminary data.</text>
</comment>
<dbReference type="Proteomes" id="UP000789901">
    <property type="component" value="Unassembled WGS sequence"/>
</dbReference>
<gene>
    <name evidence="1" type="ORF">GMARGA_LOCUS44231</name>
</gene>
<feature type="non-terminal residue" evidence="1">
    <location>
        <position position="120"/>
    </location>
</feature>
<dbReference type="PANTHER" id="PTHR35871:SF1">
    <property type="entry name" value="CXC1-LIKE CYSTEINE CLUSTER ASSOCIATED WITH KDZ TRANSPOSASES DOMAIN-CONTAINING PROTEIN"/>
    <property type="match status" value="1"/>
</dbReference>
<reference evidence="1 2" key="1">
    <citation type="submission" date="2021-06" db="EMBL/GenBank/DDBJ databases">
        <authorList>
            <person name="Kallberg Y."/>
            <person name="Tangrot J."/>
            <person name="Rosling A."/>
        </authorList>
    </citation>
    <scope>NUCLEOTIDE SEQUENCE [LARGE SCALE GENOMIC DNA]</scope>
    <source>
        <strain evidence="1 2">120-4 pot B 10/14</strain>
    </source>
</reference>
<proteinExistence type="predicted"/>
<keyword evidence="2" id="KW-1185">Reference proteome</keyword>
<accession>A0ABN7XK62</accession>
<protein>
    <submittedName>
        <fullName evidence="1">29187_t:CDS:1</fullName>
    </submittedName>
</protein>
<evidence type="ECO:0000313" key="2">
    <source>
        <dbReference type="Proteomes" id="UP000789901"/>
    </source>
</evidence>
<evidence type="ECO:0000313" key="1">
    <source>
        <dbReference type="EMBL" id="CAG8855410.1"/>
    </source>
</evidence>
<name>A0ABN7XK62_GIGMA</name>
<organism evidence="1 2">
    <name type="scientific">Gigaspora margarita</name>
    <dbReference type="NCBI Taxonomy" id="4874"/>
    <lineage>
        <taxon>Eukaryota</taxon>
        <taxon>Fungi</taxon>
        <taxon>Fungi incertae sedis</taxon>
        <taxon>Mucoromycota</taxon>
        <taxon>Glomeromycotina</taxon>
        <taxon>Glomeromycetes</taxon>
        <taxon>Diversisporales</taxon>
        <taxon>Gigasporaceae</taxon>
        <taxon>Gigaspora</taxon>
    </lineage>
</organism>
<dbReference type="EMBL" id="CAJVQB010149072">
    <property type="protein sequence ID" value="CAG8855410.1"/>
    <property type="molecule type" value="Genomic_DNA"/>
</dbReference>
<feature type="non-terminal residue" evidence="1">
    <location>
        <position position="1"/>
    </location>
</feature>
<dbReference type="PANTHER" id="PTHR35871">
    <property type="entry name" value="EXPRESSED PROTEIN"/>
    <property type="match status" value="1"/>
</dbReference>
<sequence length="120" mass="13444">GEKELVWVTHDETTFYVYDGPHSVWGPEGEQPLRKKGLGSTVHVLGANRDGYWDSVKLLEQVRRAIRIFERTHPECVGIFAFDNATSHKAFYEDALVASKMNLGPGSLAPKMREIVWSGG</sequence>